<dbReference type="OrthoDB" id="795989at2"/>
<dbReference type="AlphaFoldDB" id="A0A5M4AXF3"/>
<dbReference type="Proteomes" id="UP000391834">
    <property type="component" value="Unassembled WGS sequence"/>
</dbReference>
<gene>
    <name evidence="8" type="ORF">PbJCM13498_12210</name>
</gene>
<dbReference type="InterPro" id="IPR013324">
    <property type="entry name" value="RNA_pol_sigma_r3/r4-like"/>
</dbReference>
<dbReference type="Pfam" id="PF08281">
    <property type="entry name" value="Sigma70_r4_2"/>
    <property type="match status" value="1"/>
</dbReference>
<evidence type="ECO:0000256" key="4">
    <source>
        <dbReference type="ARBA" id="ARBA00023125"/>
    </source>
</evidence>
<evidence type="ECO:0000256" key="5">
    <source>
        <dbReference type="ARBA" id="ARBA00023163"/>
    </source>
</evidence>
<keyword evidence="4" id="KW-0238">DNA-binding</keyword>
<accession>A0A5M4AXF3</accession>
<comment type="similarity">
    <text evidence="1">Belongs to the sigma-70 factor family. ECF subfamily.</text>
</comment>
<organism evidence="8 9">
    <name type="scientific">Prolixibacter bellariivorans</name>
    <dbReference type="NCBI Taxonomy" id="314319"/>
    <lineage>
        <taxon>Bacteria</taxon>
        <taxon>Pseudomonadati</taxon>
        <taxon>Bacteroidota</taxon>
        <taxon>Bacteroidia</taxon>
        <taxon>Marinilabiliales</taxon>
        <taxon>Prolixibacteraceae</taxon>
        <taxon>Prolixibacter</taxon>
    </lineage>
</organism>
<dbReference type="InterPro" id="IPR039425">
    <property type="entry name" value="RNA_pol_sigma-70-like"/>
</dbReference>
<evidence type="ECO:0000313" key="9">
    <source>
        <dbReference type="Proteomes" id="UP000391834"/>
    </source>
</evidence>
<dbReference type="SUPFAM" id="SSF88946">
    <property type="entry name" value="Sigma2 domain of RNA polymerase sigma factors"/>
    <property type="match status" value="1"/>
</dbReference>
<dbReference type="InterPro" id="IPR013325">
    <property type="entry name" value="RNA_pol_sigma_r2"/>
</dbReference>
<feature type="domain" description="RNA polymerase sigma-70 region 2" evidence="6">
    <location>
        <begin position="16"/>
        <end position="75"/>
    </location>
</feature>
<keyword evidence="8" id="KW-0240">DNA-directed RNA polymerase</keyword>
<dbReference type="GO" id="GO:0003677">
    <property type="term" value="F:DNA binding"/>
    <property type="evidence" value="ECO:0007669"/>
    <property type="project" value="UniProtKB-KW"/>
</dbReference>
<keyword evidence="9" id="KW-1185">Reference proteome</keyword>
<dbReference type="Pfam" id="PF04542">
    <property type="entry name" value="Sigma70_r2"/>
    <property type="match status" value="1"/>
</dbReference>
<dbReference type="RefSeq" id="WP_025863167.1">
    <property type="nucleotide sequence ID" value="NZ_BLAX01000001.1"/>
</dbReference>
<keyword evidence="2" id="KW-0805">Transcription regulation</keyword>
<dbReference type="GO" id="GO:0006352">
    <property type="term" value="P:DNA-templated transcription initiation"/>
    <property type="evidence" value="ECO:0007669"/>
    <property type="project" value="InterPro"/>
</dbReference>
<dbReference type="GO" id="GO:0016987">
    <property type="term" value="F:sigma factor activity"/>
    <property type="evidence" value="ECO:0007669"/>
    <property type="project" value="UniProtKB-KW"/>
</dbReference>
<evidence type="ECO:0000256" key="3">
    <source>
        <dbReference type="ARBA" id="ARBA00023082"/>
    </source>
</evidence>
<dbReference type="SUPFAM" id="SSF88659">
    <property type="entry name" value="Sigma3 and sigma4 domains of RNA polymerase sigma factors"/>
    <property type="match status" value="1"/>
</dbReference>
<proteinExistence type="inferred from homology"/>
<reference evidence="8 9" key="1">
    <citation type="submission" date="2019-10" db="EMBL/GenBank/DDBJ databases">
        <title>Prolixibacter strains distinguished by the presence of nitrate reductase genes were adept at nitrate-dependent anaerobic corrosion of metallic iron and carbon steel.</title>
        <authorList>
            <person name="Iino T."/>
            <person name="Shono N."/>
            <person name="Ito K."/>
            <person name="Nakamura R."/>
            <person name="Sueoka K."/>
            <person name="Harayama S."/>
            <person name="Ohkuma M."/>
        </authorList>
    </citation>
    <scope>NUCLEOTIDE SEQUENCE [LARGE SCALE GENOMIC DNA]</scope>
    <source>
        <strain evidence="8 9">JCM 13498</strain>
    </source>
</reference>
<dbReference type="PANTHER" id="PTHR43133:SF8">
    <property type="entry name" value="RNA POLYMERASE SIGMA FACTOR HI_1459-RELATED"/>
    <property type="match status" value="1"/>
</dbReference>
<dbReference type="InterPro" id="IPR014284">
    <property type="entry name" value="RNA_pol_sigma-70_dom"/>
</dbReference>
<comment type="caution">
    <text evidence="8">The sequence shown here is derived from an EMBL/GenBank/DDBJ whole genome shotgun (WGS) entry which is preliminary data.</text>
</comment>
<sequence length="181" mass="21348">MDSKTFKTEVVPMSGKLLRFAVRFLRDDEQARDVVQEVFMKLWSRRKDLAGVDNMEAYAMRMTRNLCVDEIQKHRTIPMEQLKARNEWISNMKQADELAEQKDTARLAKEIIDMLPEQQRAVIHLRDIEHYELNEIARVLDMQNSAVRANLSRARKKVRDEMIKRMNYGNPKSRNITGKVL</sequence>
<evidence type="ECO:0000256" key="2">
    <source>
        <dbReference type="ARBA" id="ARBA00023015"/>
    </source>
</evidence>
<protein>
    <submittedName>
        <fullName evidence="8">DNA-directed RNA polymerase sigma-70 factor</fullName>
    </submittedName>
</protein>
<dbReference type="InterPro" id="IPR036388">
    <property type="entry name" value="WH-like_DNA-bd_sf"/>
</dbReference>
<dbReference type="NCBIfam" id="TIGR02937">
    <property type="entry name" value="sigma70-ECF"/>
    <property type="match status" value="1"/>
</dbReference>
<dbReference type="InterPro" id="IPR013249">
    <property type="entry name" value="RNA_pol_sigma70_r4_t2"/>
</dbReference>
<dbReference type="PANTHER" id="PTHR43133">
    <property type="entry name" value="RNA POLYMERASE ECF-TYPE SIGMA FACTO"/>
    <property type="match status" value="1"/>
</dbReference>
<evidence type="ECO:0000313" key="8">
    <source>
        <dbReference type="EMBL" id="GET32358.1"/>
    </source>
</evidence>
<evidence type="ECO:0000256" key="1">
    <source>
        <dbReference type="ARBA" id="ARBA00010641"/>
    </source>
</evidence>
<name>A0A5M4AXF3_9BACT</name>
<dbReference type="Gene3D" id="1.10.1740.10">
    <property type="match status" value="1"/>
</dbReference>
<dbReference type="GO" id="GO:0000428">
    <property type="term" value="C:DNA-directed RNA polymerase complex"/>
    <property type="evidence" value="ECO:0007669"/>
    <property type="project" value="UniProtKB-KW"/>
</dbReference>
<evidence type="ECO:0000259" key="6">
    <source>
        <dbReference type="Pfam" id="PF04542"/>
    </source>
</evidence>
<evidence type="ECO:0000259" key="7">
    <source>
        <dbReference type="Pfam" id="PF08281"/>
    </source>
</evidence>
<dbReference type="Gene3D" id="1.10.10.10">
    <property type="entry name" value="Winged helix-like DNA-binding domain superfamily/Winged helix DNA-binding domain"/>
    <property type="match status" value="1"/>
</dbReference>
<feature type="domain" description="RNA polymerase sigma factor 70 region 4 type 2" evidence="7">
    <location>
        <begin position="109"/>
        <end position="157"/>
    </location>
</feature>
<dbReference type="InterPro" id="IPR007627">
    <property type="entry name" value="RNA_pol_sigma70_r2"/>
</dbReference>
<dbReference type="EMBL" id="BLAX01000001">
    <property type="protein sequence ID" value="GET32358.1"/>
    <property type="molecule type" value="Genomic_DNA"/>
</dbReference>
<dbReference type="CDD" id="cd06171">
    <property type="entry name" value="Sigma70_r4"/>
    <property type="match status" value="1"/>
</dbReference>
<keyword evidence="5" id="KW-0804">Transcription</keyword>
<keyword evidence="3" id="KW-0731">Sigma factor</keyword>